<sequence>MRIGVARYYFNMPSEPDLDGTEFDNDRDAKCAALQFAGSLLSHEPSLIRAFDIWRLEVTDEAGAIIYALTVAANDVPSGRPPLTI</sequence>
<accession>A0A0M3AKU6</accession>
<keyword evidence="3" id="KW-1185">Reference proteome</keyword>
<dbReference type="Pfam" id="PF21834">
    <property type="entry name" value="DUF6894"/>
    <property type="match status" value="1"/>
</dbReference>
<name>A0A0M3AKU6_9SPHN</name>
<gene>
    <name evidence="2" type="ORF">YP76_18510</name>
</gene>
<dbReference type="InterPro" id="IPR054189">
    <property type="entry name" value="DUF6894"/>
</dbReference>
<feature type="domain" description="DUF6894" evidence="1">
    <location>
        <begin position="7"/>
        <end position="71"/>
    </location>
</feature>
<evidence type="ECO:0000313" key="2">
    <source>
        <dbReference type="EMBL" id="KKW90583.1"/>
    </source>
</evidence>
<comment type="caution">
    <text evidence="2">The sequence shown here is derived from an EMBL/GenBank/DDBJ whole genome shotgun (WGS) entry which is preliminary data.</text>
</comment>
<reference evidence="2 3" key="1">
    <citation type="submission" date="2015-04" db="EMBL/GenBank/DDBJ databases">
        <title>Genome sequence of aromatic hydrocarbons-degrading Sphingobium chungbukense DJ77.</title>
        <authorList>
            <person name="Kim Y.-C."/>
            <person name="Chae J.-C."/>
        </authorList>
    </citation>
    <scope>NUCLEOTIDE SEQUENCE [LARGE SCALE GENOMIC DNA]</scope>
    <source>
        <strain evidence="2 3">DJ77</strain>
    </source>
</reference>
<evidence type="ECO:0000313" key="3">
    <source>
        <dbReference type="Proteomes" id="UP000033874"/>
    </source>
</evidence>
<dbReference type="Proteomes" id="UP000033874">
    <property type="component" value="Unassembled WGS sequence"/>
</dbReference>
<protein>
    <recommendedName>
        <fullName evidence="1">DUF6894 domain-containing protein</fullName>
    </recommendedName>
</protein>
<dbReference type="AlphaFoldDB" id="A0A0M3AKU6"/>
<proteinExistence type="predicted"/>
<evidence type="ECO:0000259" key="1">
    <source>
        <dbReference type="Pfam" id="PF21834"/>
    </source>
</evidence>
<dbReference type="PATRIC" id="fig|56193.3.peg.3881"/>
<organism evidence="2 3">
    <name type="scientific">Sphingobium chungbukense</name>
    <dbReference type="NCBI Taxonomy" id="56193"/>
    <lineage>
        <taxon>Bacteria</taxon>
        <taxon>Pseudomonadati</taxon>
        <taxon>Pseudomonadota</taxon>
        <taxon>Alphaproteobacteria</taxon>
        <taxon>Sphingomonadales</taxon>
        <taxon>Sphingomonadaceae</taxon>
        <taxon>Sphingobium</taxon>
    </lineage>
</organism>
<dbReference type="EMBL" id="LBIC01000009">
    <property type="protein sequence ID" value="KKW90583.1"/>
    <property type="molecule type" value="Genomic_DNA"/>
</dbReference>